<feature type="transmembrane region" description="Helical" evidence="1">
    <location>
        <begin position="43"/>
        <end position="66"/>
    </location>
</feature>
<gene>
    <name evidence="2" type="ORF">EXU48_05875</name>
</gene>
<keyword evidence="1" id="KW-0812">Transmembrane</keyword>
<feature type="transmembrane region" description="Helical" evidence="1">
    <location>
        <begin position="245"/>
        <end position="266"/>
    </location>
</feature>
<feature type="transmembrane region" description="Helical" evidence="1">
    <location>
        <begin position="197"/>
        <end position="219"/>
    </location>
</feature>
<reference evidence="2 3" key="1">
    <citation type="submission" date="2019-03" db="EMBL/GenBank/DDBJ databases">
        <title>Genomic features of bacteria from cold environments.</title>
        <authorList>
            <person name="Shen L."/>
        </authorList>
    </citation>
    <scope>NUCLEOTIDE SEQUENCE [LARGE SCALE GENOMIC DNA]</scope>
    <source>
        <strain evidence="3">T3246-1</strain>
    </source>
</reference>
<feature type="transmembrane region" description="Helical" evidence="1">
    <location>
        <begin position="128"/>
        <end position="153"/>
    </location>
</feature>
<keyword evidence="1" id="KW-1133">Transmembrane helix</keyword>
<evidence type="ECO:0000256" key="1">
    <source>
        <dbReference type="SAM" id="Phobius"/>
    </source>
</evidence>
<dbReference type="EMBL" id="SMNA01000003">
    <property type="protein sequence ID" value="TDE95790.1"/>
    <property type="molecule type" value="Genomic_DNA"/>
</dbReference>
<evidence type="ECO:0000313" key="2">
    <source>
        <dbReference type="EMBL" id="TDE95790.1"/>
    </source>
</evidence>
<keyword evidence="1" id="KW-0472">Membrane</keyword>
<comment type="caution">
    <text evidence="2">The sequence shown here is derived from an EMBL/GenBank/DDBJ whole genome shotgun (WGS) entry which is preliminary data.</text>
</comment>
<evidence type="ECO:0000313" key="3">
    <source>
        <dbReference type="Proteomes" id="UP000504882"/>
    </source>
</evidence>
<organism evidence="2 3">
    <name type="scientific">Occultella glacieicola</name>
    <dbReference type="NCBI Taxonomy" id="2518684"/>
    <lineage>
        <taxon>Bacteria</taxon>
        <taxon>Bacillati</taxon>
        <taxon>Actinomycetota</taxon>
        <taxon>Actinomycetes</taxon>
        <taxon>Micrococcales</taxon>
        <taxon>Ruaniaceae</taxon>
        <taxon>Occultella</taxon>
    </lineage>
</organism>
<keyword evidence="3" id="KW-1185">Reference proteome</keyword>
<feature type="transmembrane region" description="Helical" evidence="1">
    <location>
        <begin position="165"/>
        <end position="185"/>
    </location>
</feature>
<name>A0ABY2E934_9MICO</name>
<protein>
    <submittedName>
        <fullName evidence="2">ABC transporter</fullName>
    </submittedName>
</protein>
<dbReference type="Proteomes" id="UP000504882">
    <property type="component" value="Unassembled WGS sequence"/>
</dbReference>
<proteinExistence type="predicted"/>
<sequence length="271" mass="27088">MSTPTAPGPRSPLTPVSDRGRWRRLGCAIAFEWTKLAGVRSTLWLLATGTLLTVAGALLIGASARASGVNGYDTATPAPWIAAQNISFTQVAILLVAVFAVTSEYASGSIRTTLLSVPSRGSVLLAKAAVLAGGSAVTGAALVLLGTVSAAAVAAEYGTYTGAQLGHAVLGTAISLALTSILALGIGTTLRNTAGTILTLVVILFALSSVLPIFGQAWLTDLVAYLPGSAAGALVTNASEPYGPAAALAVLAGWAVAGLSAGYLALRSRDT</sequence>
<dbReference type="RefSeq" id="WP_133106719.1">
    <property type="nucleotide sequence ID" value="NZ_SMNA01000003.1"/>
</dbReference>
<feature type="transmembrane region" description="Helical" evidence="1">
    <location>
        <begin position="86"/>
        <end position="107"/>
    </location>
</feature>
<accession>A0ABY2E934</accession>